<keyword evidence="1" id="KW-1133">Transmembrane helix</keyword>
<evidence type="ECO:0000313" key="2">
    <source>
        <dbReference type="EMBL" id="MBB3875898.1"/>
    </source>
</evidence>
<feature type="transmembrane region" description="Helical" evidence="1">
    <location>
        <begin position="88"/>
        <end position="105"/>
    </location>
</feature>
<gene>
    <name evidence="2" type="ORF">GGR47_002139</name>
</gene>
<evidence type="ECO:0000313" key="3">
    <source>
        <dbReference type="Proteomes" id="UP000528945"/>
    </source>
</evidence>
<reference evidence="2 3" key="1">
    <citation type="submission" date="2020-08" db="EMBL/GenBank/DDBJ databases">
        <title>Genomic Encyclopedia of Type Strains, Phase IV (KMG-IV): sequencing the most valuable type-strain genomes for metagenomic binning, comparative biology and taxonomic classification.</title>
        <authorList>
            <person name="Goeker M."/>
        </authorList>
    </citation>
    <scope>NUCLEOTIDE SEQUENCE [LARGE SCALE GENOMIC DNA]</scope>
    <source>
        <strain evidence="2 3">DSM 15581</strain>
    </source>
</reference>
<dbReference type="RefSeq" id="WP_244304991.1">
    <property type="nucleotide sequence ID" value="NZ_JACIDB010000003.1"/>
</dbReference>
<keyword evidence="1" id="KW-0812">Transmembrane</keyword>
<accession>A0AAW3TSJ8</accession>
<comment type="caution">
    <text evidence="2">The sequence shown here is derived from an EMBL/GenBank/DDBJ whole genome shotgun (WGS) entry which is preliminary data.</text>
</comment>
<feature type="transmembrane region" description="Helical" evidence="1">
    <location>
        <begin position="158"/>
        <end position="183"/>
    </location>
</feature>
<keyword evidence="1" id="KW-0472">Membrane</keyword>
<protein>
    <submittedName>
        <fullName evidence="2">Uncharacterized protein</fullName>
    </submittedName>
</protein>
<sequence length="208" mass="21209">MPPFRSAPPPMPVAALASAAVLAGLLPDTGWSDALALLAITAALFAAHERRHRDMLIAAALSVALSPAGLLLAPLCLGLAIGRGAIRHLPVAAIIGLLVATRLPWTTPAAQLPNLALLPAAWPASLALVAAIGVGTSAWLAARGTITRPAALFAEARLGIVVLAMLLPLPPGVLGFVVMILALPLPTPVRCQAANDNVVVRRPIRLAA</sequence>
<feature type="transmembrane region" description="Helical" evidence="1">
    <location>
        <begin position="56"/>
        <end position="81"/>
    </location>
</feature>
<evidence type="ECO:0000256" key="1">
    <source>
        <dbReference type="SAM" id="Phobius"/>
    </source>
</evidence>
<feature type="transmembrane region" description="Helical" evidence="1">
    <location>
        <begin position="125"/>
        <end position="146"/>
    </location>
</feature>
<name>A0AAW3TSJ8_9SPHN</name>
<dbReference type="Proteomes" id="UP000528945">
    <property type="component" value="Unassembled WGS sequence"/>
</dbReference>
<proteinExistence type="predicted"/>
<organism evidence="2 3">
    <name type="scientific">Sphingomonas aquatilis</name>
    <dbReference type="NCBI Taxonomy" id="93063"/>
    <lineage>
        <taxon>Bacteria</taxon>
        <taxon>Pseudomonadati</taxon>
        <taxon>Pseudomonadota</taxon>
        <taxon>Alphaproteobacteria</taxon>
        <taxon>Sphingomonadales</taxon>
        <taxon>Sphingomonadaceae</taxon>
        <taxon>Sphingomonas</taxon>
    </lineage>
</organism>
<dbReference type="EMBL" id="JACIDB010000003">
    <property type="protein sequence ID" value="MBB3875898.1"/>
    <property type="molecule type" value="Genomic_DNA"/>
</dbReference>
<keyword evidence="3" id="KW-1185">Reference proteome</keyword>
<dbReference type="AlphaFoldDB" id="A0AAW3TSJ8"/>